<evidence type="ECO:0000313" key="1">
    <source>
        <dbReference type="EMBL" id="BAR56709.1"/>
    </source>
</evidence>
<organism evidence="1 2">
    <name type="scientific">Bradyrhizobium diazoefficiens</name>
    <dbReference type="NCBI Taxonomy" id="1355477"/>
    <lineage>
        <taxon>Bacteria</taxon>
        <taxon>Pseudomonadati</taxon>
        <taxon>Pseudomonadota</taxon>
        <taxon>Alphaproteobacteria</taxon>
        <taxon>Hyphomicrobiales</taxon>
        <taxon>Nitrobacteraceae</taxon>
        <taxon>Bradyrhizobium</taxon>
    </lineage>
</organism>
<reference evidence="1 2" key="1">
    <citation type="submission" date="2014-11" db="EMBL/GenBank/DDBJ databases">
        <title>Symbiosis island explosion on the genome of extra-slow-growing strains of soybean bradyrhizobia with massive insertion sequences.</title>
        <authorList>
            <person name="Iida T."/>
            <person name="Minamisawa K."/>
        </authorList>
    </citation>
    <scope>NUCLEOTIDE SEQUENCE [LARGE SCALE GENOMIC DNA]</scope>
    <source>
        <strain evidence="1 2">NK6</strain>
    </source>
</reference>
<accession>A0A0E4FV27</accession>
<gene>
    <name evidence="1" type="ORF">NK6_3532</name>
</gene>
<protein>
    <submittedName>
        <fullName evidence="1">Uncharacterized protein</fullName>
    </submittedName>
</protein>
<dbReference type="Proteomes" id="UP000063308">
    <property type="component" value="Chromosome"/>
</dbReference>
<dbReference type="EMBL" id="AP014685">
    <property type="protein sequence ID" value="BAR56709.1"/>
    <property type="molecule type" value="Genomic_DNA"/>
</dbReference>
<name>A0A0E4FV27_9BRAD</name>
<proteinExistence type="predicted"/>
<dbReference type="AlphaFoldDB" id="A0A0E4FV27"/>
<sequence>MGHLVHPVHRRRQDRTAFCSQGRRAAKLTNRHRYIPLRIAAYCRMRNIASMHRPRTSTWQRRLNQPESTGK</sequence>
<evidence type="ECO:0000313" key="2">
    <source>
        <dbReference type="Proteomes" id="UP000063308"/>
    </source>
</evidence>